<accession>A0A0G1Z258</accession>
<comment type="caution">
    <text evidence="1">The sequence shown here is derived from an EMBL/GenBank/DDBJ whole genome shotgun (WGS) entry which is preliminary data.</text>
</comment>
<evidence type="ECO:0000313" key="2">
    <source>
        <dbReference type="Proteomes" id="UP000034588"/>
    </source>
</evidence>
<protein>
    <submittedName>
        <fullName evidence="1">Uncharacterized protein</fullName>
    </submittedName>
</protein>
<reference evidence="1 2" key="1">
    <citation type="journal article" date="2015" name="Nature">
        <title>rRNA introns, odd ribosomes, and small enigmatic genomes across a large radiation of phyla.</title>
        <authorList>
            <person name="Brown C.T."/>
            <person name="Hug L.A."/>
            <person name="Thomas B.C."/>
            <person name="Sharon I."/>
            <person name="Castelle C.J."/>
            <person name="Singh A."/>
            <person name="Wilkins M.J."/>
            <person name="Williams K.H."/>
            <person name="Banfield J.F."/>
        </authorList>
    </citation>
    <scope>NUCLEOTIDE SEQUENCE [LARGE SCALE GENOMIC DNA]</scope>
</reference>
<dbReference type="EMBL" id="LCQD01000008">
    <property type="protein sequence ID" value="KKW12829.1"/>
    <property type="molecule type" value="Genomic_DNA"/>
</dbReference>
<evidence type="ECO:0000313" key="1">
    <source>
        <dbReference type="EMBL" id="KKW12829.1"/>
    </source>
</evidence>
<proteinExistence type="predicted"/>
<dbReference type="AlphaFoldDB" id="A0A0G1Z258"/>
<sequence length="79" mass="8862">MRLILTGRIVVAFNKVIFDHPKLDPDQTVGDLMICAEENGAYFWEDLNLTGEATPNLTQKELDALVSFLDAVLQIRGEK</sequence>
<gene>
    <name evidence="1" type="ORF">UY48_C0008G0004</name>
</gene>
<dbReference type="Proteomes" id="UP000034588">
    <property type="component" value="Unassembled WGS sequence"/>
</dbReference>
<organism evidence="1 2">
    <name type="scientific">Candidatus Gottesmanbacteria bacterium GW2011_GWB1_49_7</name>
    <dbReference type="NCBI Taxonomy" id="1618448"/>
    <lineage>
        <taxon>Bacteria</taxon>
        <taxon>Candidatus Gottesmaniibacteriota</taxon>
    </lineage>
</organism>
<name>A0A0G1Z258_9BACT</name>